<evidence type="ECO:0000256" key="9">
    <source>
        <dbReference type="ARBA" id="ARBA00023136"/>
    </source>
</evidence>
<feature type="region of interest" description="Disordered" evidence="11">
    <location>
        <begin position="481"/>
        <end position="510"/>
    </location>
</feature>
<comment type="caution">
    <text evidence="15">The sequence shown here is derived from an EMBL/GenBank/DDBJ whole genome shotgun (WGS) entry which is preliminary data.</text>
</comment>
<dbReference type="GO" id="GO:0140359">
    <property type="term" value="F:ABC-type transporter activity"/>
    <property type="evidence" value="ECO:0007669"/>
    <property type="project" value="InterPro"/>
</dbReference>
<dbReference type="InterPro" id="IPR003593">
    <property type="entry name" value="AAA+_ATPase"/>
</dbReference>
<keyword evidence="4" id="KW-1003">Cell membrane</keyword>
<dbReference type="PANTHER" id="PTHR24223:SF399">
    <property type="entry name" value="ABC TRANSPORTER ATNG"/>
    <property type="match status" value="1"/>
</dbReference>
<dbReference type="SUPFAM" id="SSF52540">
    <property type="entry name" value="P-loop containing nucleoside triphosphate hydrolases"/>
    <property type="match status" value="1"/>
</dbReference>
<dbReference type="InterPro" id="IPR017871">
    <property type="entry name" value="ABC_transporter-like_CS"/>
</dbReference>
<comment type="similarity">
    <text evidence="2">Belongs to the ABC transporter superfamily. ABCC family. Conjugate transporter (TC 3.A.1.208) subfamily.</text>
</comment>
<evidence type="ECO:0000256" key="2">
    <source>
        <dbReference type="ARBA" id="ARBA00009726"/>
    </source>
</evidence>
<dbReference type="FunFam" id="3.40.50.300:FF:002145">
    <property type="entry name" value="ABC transporter (MsbA subfamily)"/>
    <property type="match status" value="1"/>
</dbReference>
<evidence type="ECO:0000313" key="16">
    <source>
        <dbReference type="Proteomes" id="UP000237481"/>
    </source>
</evidence>
<evidence type="ECO:0000259" key="13">
    <source>
        <dbReference type="PROSITE" id="PS50893"/>
    </source>
</evidence>
<dbReference type="Pfam" id="PF00664">
    <property type="entry name" value="ABC_membrane"/>
    <property type="match status" value="1"/>
</dbReference>
<organism evidence="15 16">
    <name type="scientific">Tolypocladium paradoxum</name>
    <dbReference type="NCBI Taxonomy" id="94208"/>
    <lineage>
        <taxon>Eukaryota</taxon>
        <taxon>Fungi</taxon>
        <taxon>Dikarya</taxon>
        <taxon>Ascomycota</taxon>
        <taxon>Pezizomycotina</taxon>
        <taxon>Sordariomycetes</taxon>
        <taxon>Hypocreomycetidae</taxon>
        <taxon>Hypocreales</taxon>
        <taxon>Ophiocordycipitaceae</taxon>
        <taxon>Tolypocladium</taxon>
    </lineage>
</organism>
<dbReference type="SUPFAM" id="SSF90123">
    <property type="entry name" value="ABC transporter transmembrane region"/>
    <property type="match status" value="1"/>
</dbReference>
<feature type="domain" description="ABC transmembrane type-1" evidence="14">
    <location>
        <begin position="1"/>
        <end position="152"/>
    </location>
</feature>
<evidence type="ECO:0000256" key="4">
    <source>
        <dbReference type="ARBA" id="ARBA00022475"/>
    </source>
</evidence>
<keyword evidence="3" id="KW-0813">Transport</keyword>
<dbReference type="CDD" id="cd18580">
    <property type="entry name" value="ABC_6TM_ABCC_D2"/>
    <property type="match status" value="1"/>
</dbReference>
<dbReference type="PROSITE" id="PS50893">
    <property type="entry name" value="ABC_TRANSPORTER_2"/>
    <property type="match status" value="1"/>
</dbReference>
<dbReference type="InterPro" id="IPR011527">
    <property type="entry name" value="ABC1_TM_dom"/>
</dbReference>
<evidence type="ECO:0000256" key="11">
    <source>
        <dbReference type="SAM" id="MobiDB-lite"/>
    </source>
</evidence>
<evidence type="ECO:0000256" key="8">
    <source>
        <dbReference type="ARBA" id="ARBA00022989"/>
    </source>
</evidence>
<dbReference type="EMBL" id="PKSG01000389">
    <property type="protein sequence ID" value="POR35874.1"/>
    <property type="molecule type" value="Genomic_DNA"/>
</dbReference>
<comment type="subcellular location">
    <subcellularLocation>
        <location evidence="1">Cell membrane</location>
        <topology evidence="1">Multi-pass membrane protein</topology>
    </subcellularLocation>
</comment>
<keyword evidence="5 12" id="KW-0812">Transmembrane</keyword>
<gene>
    <name evidence="15" type="ORF">TPAR_03919</name>
</gene>
<reference evidence="15 16" key="1">
    <citation type="submission" date="2018-01" db="EMBL/GenBank/DDBJ databases">
        <title>Harnessing the power of phylogenomics to disentangle the directionality and signatures of interkingdom host jumping in the parasitic fungal genus Tolypocladium.</title>
        <authorList>
            <person name="Quandt C.A."/>
            <person name="Patterson W."/>
            <person name="Spatafora J.W."/>
        </authorList>
    </citation>
    <scope>NUCLEOTIDE SEQUENCE [LARGE SCALE GENOMIC DNA]</scope>
    <source>
        <strain evidence="15 16">NRBC 100945</strain>
    </source>
</reference>
<dbReference type="Gene3D" id="1.20.1560.10">
    <property type="entry name" value="ABC transporter type 1, transmembrane domain"/>
    <property type="match status" value="1"/>
</dbReference>
<dbReference type="InterPro" id="IPR036640">
    <property type="entry name" value="ABC1_TM_sf"/>
</dbReference>
<feature type="transmembrane region" description="Helical" evidence="12">
    <location>
        <begin position="94"/>
        <end position="118"/>
    </location>
</feature>
<evidence type="ECO:0000256" key="3">
    <source>
        <dbReference type="ARBA" id="ARBA00022448"/>
    </source>
</evidence>
<dbReference type="PROSITE" id="PS50929">
    <property type="entry name" value="ABC_TM1F"/>
    <property type="match status" value="1"/>
</dbReference>
<dbReference type="Gene3D" id="3.40.50.300">
    <property type="entry name" value="P-loop containing nucleotide triphosphate hydrolases"/>
    <property type="match status" value="1"/>
</dbReference>
<proteinExistence type="inferred from homology"/>
<dbReference type="InterPro" id="IPR044726">
    <property type="entry name" value="ABCC_6TM_D2"/>
</dbReference>
<dbReference type="CDD" id="cd03244">
    <property type="entry name" value="ABCC_MRP_domain2"/>
    <property type="match status" value="1"/>
</dbReference>
<dbReference type="InterPro" id="IPR003439">
    <property type="entry name" value="ABC_transporter-like_ATP-bd"/>
</dbReference>
<keyword evidence="6" id="KW-0547">Nucleotide-binding</keyword>
<dbReference type="GO" id="GO:0005524">
    <property type="term" value="F:ATP binding"/>
    <property type="evidence" value="ECO:0007669"/>
    <property type="project" value="UniProtKB-KW"/>
</dbReference>
<dbReference type="InterPro" id="IPR050173">
    <property type="entry name" value="ABC_transporter_C-like"/>
</dbReference>
<dbReference type="InterPro" id="IPR027417">
    <property type="entry name" value="P-loop_NTPase"/>
</dbReference>
<feature type="transmembrane region" description="Helical" evidence="12">
    <location>
        <begin position="6"/>
        <end position="25"/>
    </location>
</feature>
<evidence type="ECO:0000313" key="15">
    <source>
        <dbReference type="EMBL" id="POR35874.1"/>
    </source>
</evidence>
<evidence type="ECO:0000256" key="6">
    <source>
        <dbReference type="ARBA" id="ARBA00022741"/>
    </source>
</evidence>
<dbReference type="Proteomes" id="UP000237481">
    <property type="component" value="Unassembled WGS sequence"/>
</dbReference>
<keyword evidence="8 12" id="KW-1133">Transmembrane helix</keyword>
<dbReference type="STRING" id="94208.A0A2S4L0B8"/>
<dbReference type="PANTHER" id="PTHR24223">
    <property type="entry name" value="ATP-BINDING CASSETTE SUB-FAMILY C"/>
    <property type="match status" value="1"/>
</dbReference>
<protein>
    <submittedName>
        <fullName evidence="15">ABC transporter, transmembrane domain, type 1</fullName>
    </submittedName>
</protein>
<name>A0A2S4L0B8_9HYPO</name>
<dbReference type="SMART" id="SM00382">
    <property type="entry name" value="AAA"/>
    <property type="match status" value="1"/>
</dbReference>
<evidence type="ECO:0000256" key="12">
    <source>
        <dbReference type="SAM" id="Phobius"/>
    </source>
</evidence>
<dbReference type="GO" id="GO:0005886">
    <property type="term" value="C:plasma membrane"/>
    <property type="evidence" value="ECO:0007669"/>
    <property type="project" value="UniProtKB-SubCell"/>
</dbReference>
<keyword evidence="9 12" id="KW-0472">Membrane</keyword>
<dbReference type="PROSITE" id="PS00211">
    <property type="entry name" value="ABC_TRANSPORTER_1"/>
    <property type="match status" value="1"/>
</dbReference>
<evidence type="ECO:0000256" key="10">
    <source>
        <dbReference type="ARBA" id="ARBA00023180"/>
    </source>
</evidence>
<dbReference type="OrthoDB" id="6500128at2759"/>
<feature type="domain" description="ABC transporter" evidence="13">
    <location>
        <begin position="191"/>
        <end position="445"/>
    </location>
</feature>
<keyword evidence="10" id="KW-0325">Glycoprotein</keyword>
<dbReference type="Pfam" id="PF00005">
    <property type="entry name" value="ABC_tran"/>
    <property type="match status" value="1"/>
</dbReference>
<feature type="compositionally biased region" description="Basic and acidic residues" evidence="11">
    <location>
        <begin position="499"/>
        <end position="510"/>
    </location>
</feature>
<evidence type="ECO:0000256" key="1">
    <source>
        <dbReference type="ARBA" id="ARBA00004651"/>
    </source>
</evidence>
<evidence type="ECO:0000259" key="14">
    <source>
        <dbReference type="PROSITE" id="PS50929"/>
    </source>
</evidence>
<dbReference type="AlphaFoldDB" id="A0A2S4L0B8"/>
<sequence length="510" mass="55400">MAVIASGAKYVAAVIPFFAVALYFLQKYYLRTSRQIRLLDLESKSPLYTQFTETAAGIQHIRAFGWHEEFLAHSLELLDYSQKPYYYMYCVQRWLTLVLDLCVLCIAVTLVAIGLNFTNTTTQGAIGLALISVIGFSEGLSLLINSWTELETSLGAIARLRSFVDETPTEQDPRGEQARELPDNWPSHGKIELQGVSARYNASDDASRPVLDGISAVIQPGQKVGIVGRTGRLTYDFVNSGKSSLILTMLNLLHCYSGSVKIDGIDISQIASRQQLRSRITTLAQDPIELPGSVRSNLVPFASANPQTAGADEAAVIDALSRVGIWEHISSHGGLDADLAAMGLSHGQKQLLCLARAVLHNASTGSRVVLVDEATSSVDGETDARMQAVMSEAFAGCTLVVVAHRLETIQDADVVLELDAGRLVQLTLNLLRDADEEGFVPFRLLEMHDVGDLVFLAHCAPNMFCAPCIVLSSHLVVKPDHGRQGQGLPPPSPPFPGAHARDAEERFPIL</sequence>
<evidence type="ECO:0000256" key="5">
    <source>
        <dbReference type="ARBA" id="ARBA00022692"/>
    </source>
</evidence>
<keyword evidence="7" id="KW-0067">ATP-binding</keyword>
<accession>A0A2S4L0B8</accession>
<evidence type="ECO:0000256" key="7">
    <source>
        <dbReference type="ARBA" id="ARBA00022840"/>
    </source>
</evidence>
<keyword evidence="16" id="KW-1185">Reference proteome</keyword>
<dbReference type="GO" id="GO:0016887">
    <property type="term" value="F:ATP hydrolysis activity"/>
    <property type="evidence" value="ECO:0007669"/>
    <property type="project" value="InterPro"/>
</dbReference>